<dbReference type="PANTHER" id="PTHR19303:SF73">
    <property type="entry name" value="PROTEIN PDC2"/>
    <property type="match status" value="1"/>
</dbReference>
<accession>A0ABY6L8H2</accession>
<dbReference type="InterPro" id="IPR050863">
    <property type="entry name" value="CenT-Element_Derived"/>
</dbReference>
<dbReference type="Gene3D" id="1.10.10.60">
    <property type="entry name" value="Homeodomain-like"/>
    <property type="match status" value="1"/>
</dbReference>
<evidence type="ECO:0000256" key="2">
    <source>
        <dbReference type="ARBA" id="ARBA00023125"/>
    </source>
</evidence>
<dbReference type="InterPro" id="IPR006600">
    <property type="entry name" value="HTH_CenpB_DNA-bd_dom"/>
</dbReference>
<evidence type="ECO:0000259" key="3">
    <source>
        <dbReference type="PROSITE" id="PS51253"/>
    </source>
</evidence>
<evidence type="ECO:0000256" key="1">
    <source>
        <dbReference type="ARBA" id="ARBA00004123"/>
    </source>
</evidence>
<sequence length="136" mass="15475">MKARNIYVSGPMLQKQALKFAAGLKLPKFSASNGWLESFRSTRETGDVKEATIENWKPSLIKICNGYSLKDIFNLDETRLFYKAVSKRSLEMKCDTTKGVKNRKERVSIVLLTKVLGEKEKQIVIGKAKNPRCFKT</sequence>
<protein>
    <recommendedName>
        <fullName evidence="3">HTH CENPB-type domain-containing protein</fullName>
    </recommendedName>
</protein>
<organism evidence="4 5">
    <name type="scientific">Cordylochernes scorpioides</name>
    <dbReference type="NCBI Taxonomy" id="51811"/>
    <lineage>
        <taxon>Eukaryota</taxon>
        <taxon>Metazoa</taxon>
        <taxon>Ecdysozoa</taxon>
        <taxon>Arthropoda</taxon>
        <taxon>Chelicerata</taxon>
        <taxon>Arachnida</taxon>
        <taxon>Pseudoscorpiones</taxon>
        <taxon>Cheliferoidea</taxon>
        <taxon>Chernetidae</taxon>
        <taxon>Cordylochernes</taxon>
    </lineage>
</organism>
<dbReference type="InterPro" id="IPR009057">
    <property type="entry name" value="Homeodomain-like_sf"/>
</dbReference>
<dbReference type="Pfam" id="PF03221">
    <property type="entry name" value="HTH_Tnp_Tc5"/>
    <property type="match status" value="1"/>
</dbReference>
<dbReference type="PROSITE" id="PS51253">
    <property type="entry name" value="HTH_CENPB"/>
    <property type="match status" value="1"/>
</dbReference>
<dbReference type="SUPFAM" id="SSF46689">
    <property type="entry name" value="Homeodomain-like"/>
    <property type="match status" value="1"/>
</dbReference>
<feature type="domain" description="HTH CENPB-type" evidence="3">
    <location>
        <begin position="1"/>
        <end position="49"/>
    </location>
</feature>
<name>A0ABY6L8H2_9ARAC</name>
<keyword evidence="5" id="KW-1185">Reference proteome</keyword>
<gene>
    <name evidence="4" type="ORF">LAZ67_15001041</name>
</gene>
<dbReference type="Proteomes" id="UP001235939">
    <property type="component" value="Chromosome 15"/>
</dbReference>
<dbReference type="PANTHER" id="PTHR19303">
    <property type="entry name" value="TRANSPOSON"/>
    <property type="match status" value="1"/>
</dbReference>
<keyword evidence="2" id="KW-0238">DNA-binding</keyword>
<evidence type="ECO:0000313" key="4">
    <source>
        <dbReference type="EMBL" id="UYV77444.1"/>
    </source>
</evidence>
<evidence type="ECO:0000313" key="5">
    <source>
        <dbReference type="Proteomes" id="UP001235939"/>
    </source>
</evidence>
<proteinExistence type="predicted"/>
<reference evidence="4 5" key="1">
    <citation type="submission" date="2022-01" db="EMBL/GenBank/DDBJ databases">
        <title>A chromosomal length assembly of Cordylochernes scorpioides.</title>
        <authorList>
            <person name="Zeh D."/>
            <person name="Zeh J."/>
        </authorList>
    </citation>
    <scope>NUCLEOTIDE SEQUENCE [LARGE SCALE GENOMIC DNA]</scope>
    <source>
        <strain evidence="4">IN4F17</strain>
        <tissue evidence="4">Whole Body</tissue>
    </source>
</reference>
<dbReference type="EMBL" id="CP092877">
    <property type="protein sequence ID" value="UYV77444.1"/>
    <property type="molecule type" value="Genomic_DNA"/>
</dbReference>
<comment type="subcellular location">
    <subcellularLocation>
        <location evidence="1">Nucleus</location>
    </subcellularLocation>
</comment>